<evidence type="ECO:0000256" key="5">
    <source>
        <dbReference type="ARBA" id="ARBA00022884"/>
    </source>
</evidence>
<evidence type="ECO:0000256" key="1">
    <source>
        <dbReference type="ARBA" id="ARBA00001946"/>
    </source>
</evidence>
<sequence>MKELIFNTATSEKRAVLLEDGELAEVHIEQPDETKTAGDIYIGRVKNVVQGMQAAFVDIGREKNGFLYRDELLSYRRLDEPYARKEKRSINEFITQGQLVAVQVEKEEFGEKGARLTENLSFAGKYSVFMPNGNYIAVSKKIHPETEREAWRTKAAEVLEQQEGAVIRTNAGDSRWEVVKADIMLLKEEWSELEKAAGKMKQPGLLKKGSGLAEKLLKDYPAVQLSRIVVDNAEEAERIRRLLRYEEKDTNKMVTYRGRENVFSHEKLDKPLERLLLDHVWLKNGASLKIDKTEAMTVIDVNTARFTGKTNVAETIKQTNVEAAKVIAKELRLRDIAGIIVIDFIDMKRTEDKEEVTDCLKQALKKDRALTNVLGISRIGLLEMTRKKTARSLHDRLFEPCRPCSGSGKIKKAQTIVYEAERLLYEYREVESEAVLLTLPFHAAEWLEKDGQHLLDFWKQLFPFSISISSAQSLRPEISFAGTAEEVSKRQQER</sequence>
<dbReference type="SUPFAM" id="SSF50249">
    <property type="entry name" value="Nucleic acid-binding proteins"/>
    <property type="match status" value="1"/>
</dbReference>
<dbReference type="PANTHER" id="PTHR30001:SF0">
    <property type="entry name" value="RIBONUCLEASE G"/>
    <property type="match status" value="1"/>
</dbReference>
<keyword evidence="8" id="KW-1185">Reference proteome</keyword>
<name>A0A419V6P6_9BACL</name>
<dbReference type="RefSeq" id="WP_170146860.1">
    <property type="nucleotide sequence ID" value="NZ_RAPK01000007.1"/>
</dbReference>
<proteinExistence type="predicted"/>
<feature type="domain" description="S1 motif" evidence="6">
    <location>
        <begin position="38"/>
        <end position="119"/>
    </location>
</feature>
<evidence type="ECO:0000259" key="6">
    <source>
        <dbReference type="PROSITE" id="PS50126"/>
    </source>
</evidence>
<dbReference type="Proteomes" id="UP000285120">
    <property type="component" value="Unassembled WGS sequence"/>
</dbReference>
<dbReference type="GO" id="GO:0005737">
    <property type="term" value="C:cytoplasm"/>
    <property type="evidence" value="ECO:0007669"/>
    <property type="project" value="TreeGrafter"/>
</dbReference>
<dbReference type="InterPro" id="IPR019307">
    <property type="entry name" value="RNA-bd_AU-1/RNase_E/G"/>
</dbReference>
<dbReference type="GO" id="GO:0046872">
    <property type="term" value="F:metal ion binding"/>
    <property type="evidence" value="ECO:0007669"/>
    <property type="project" value="UniProtKB-KW"/>
</dbReference>
<comment type="caution">
    <text evidence="7">The sequence shown here is derived from an EMBL/GenBank/DDBJ whole genome shotgun (WGS) entry which is preliminary data.</text>
</comment>
<dbReference type="NCBIfam" id="TIGR00757">
    <property type="entry name" value="RNaseEG"/>
    <property type="match status" value="1"/>
</dbReference>
<dbReference type="Pfam" id="PF10150">
    <property type="entry name" value="RNase_E_G"/>
    <property type="match status" value="1"/>
</dbReference>
<evidence type="ECO:0000313" key="7">
    <source>
        <dbReference type="EMBL" id="RKD75664.1"/>
    </source>
</evidence>
<evidence type="ECO:0000256" key="3">
    <source>
        <dbReference type="ARBA" id="ARBA00022801"/>
    </source>
</evidence>
<dbReference type="PANTHER" id="PTHR30001">
    <property type="entry name" value="RIBONUCLEASE"/>
    <property type="match status" value="1"/>
</dbReference>
<organism evidence="7 8">
    <name type="scientific">Sinobaca qinghaiensis</name>
    <dbReference type="NCBI Taxonomy" id="342944"/>
    <lineage>
        <taxon>Bacteria</taxon>
        <taxon>Bacillati</taxon>
        <taxon>Bacillota</taxon>
        <taxon>Bacilli</taxon>
        <taxon>Bacillales</taxon>
        <taxon>Sporolactobacillaceae</taxon>
        <taxon>Sinobaca</taxon>
    </lineage>
</organism>
<keyword evidence="2" id="KW-0479">Metal-binding</keyword>
<dbReference type="InterPro" id="IPR004659">
    <property type="entry name" value="RNase_E/G"/>
</dbReference>
<dbReference type="GO" id="GO:0006364">
    <property type="term" value="P:rRNA processing"/>
    <property type="evidence" value="ECO:0007669"/>
    <property type="project" value="TreeGrafter"/>
</dbReference>
<dbReference type="InterPro" id="IPR003029">
    <property type="entry name" value="S1_domain"/>
</dbReference>
<dbReference type="Gene3D" id="3.40.1260.20">
    <property type="entry name" value="Ribonuclease E, catalytic domain"/>
    <property type="match status" value="1"/>
</dbReference>
<dbReference type="GO" id="GO:0004540">
    <property type="term" value="F:RNA nuclease activity"/>
    <property type="evidence" value="ECO:0007669"/>
    <property type="project" value="InterPro"/>
</dbReference>
<evidence type="ECO:0000313" key="8">
    <source>
        <dbReference type="Proteomes" id="UP000285120"/>
    </source>
</evidence>
<dbReference type="AlphaFoldDB" id="A0A419V6P6"/>
<dbReference type="GO" id="GO:0003723">
    <property type="term" value="F:RNA binding"/>
    <property type="evidence" value="ECO:0007669"/>
    <property type="project" value="UniProtKB-KW"/>
</dbReference>
<gene>
    <name evidence="7" type="ORF">ATL39_1365</name>
</gene>
<comment type="cofactor">
    <cofactor evidence="1">
        <name>Mg(2+)</name>
        <dbReference type="ChEBI" id="CHEBI:18420"/>
    </cofactor>
</comment>
<keyword evidence="4" id="KW-0460">Magnesium</keyword>
<dbReference type="EMBL" id="RAPK01000007">
    <property type="protein sequence ID" value="RKD75664.1"/>
    <property type="molecule type" value="Genomic_DNA"/>
</dbReference>
<evidence type="ECO:0000256" key="2">
    <source>
        <dbReference type="ARBA" id="ARBA00022723"/>
    </source>
</evidence>
<dbReference type="SMART" id="SM00316">
    <property type="entry name" value="S1"/>
    <property type="match status" value="1"/>
</dbReference>
<accession>A0A419V6P6</accession>
<protein>
    <submittedName>
        <fullName evidence="7">RNAse G</fullName>
    </submittedName>
</protein>
<dbReference type="PROSITE" id="PS50126">
    <property type="entry name" value="S1"/>
    <property type="match status" value="1"/>
</dbReference>
<reference evidence="7 8" key="1">
    <citation type="submission" date="2018-09" db="EMBL/GenBank/DDBJ databases">
        <title>Genomic Encyclopedia of Archaeal and Bacterial Type Strains, Phase II (KMG-II): from individual species to whole genera.</title>
        <authorList>
            <person name="Goeker M."/>
        </authorList>
    </citation>
    <scope>NUCLEOTIDE SEQUENCE [LARGE SCALE GENOMIC DNA]</scope>
    <source>
        <strain evidence="7 8">DSM 17008</strain>
    </source>
</reference>
<dbReference type="GO" id="GO:0016787">
    <property type="term" value="F:hydrolase activity"/>
    <property type="evidence" value="ECO:0007669"/>
    <property type="project" value="UniProtKB-KW"/>
</dbReference>
<dbReference type="CDD" id="cd04453">
    <property type="entry name" value="S1_RNase_E"/>
    <property type="match status" value="1"/>
</dbReference>
<keyword evidence="3" id="KW-0378">Hydrolase</keyword>
<dbReference type="InterPro" id="IPR012340">
    <property type="entry name" value="NA-bd_OB-fold"/>
</dbReference>
<evidence type="ECO:0000256" key="4">
    <source>
        <dbReference type="ARBA" id="ARBA00022842"/>
    </source>
</evidence>
<dbReference type="Gene3D" id="2.40.50.140">
    <property type="entry name" value="Nucleic acid-binding proteins"/>
    <property type="match status" value="1"/>
</dbReference>
<keyword evidence="5" id="KW-0694">RNA-binding</keyword>